<evidence type="ECO:0000256" key="2">
    <source>
        <dbReference type="SAM" id="Phobius"/>
    </source>
</evidence>
<protein>
    <recommendedName>
        <fullName evidence="6">Ig-like domain-containing protein</fullName>
    </recommendedName>
</protein>
<name>A0AAN9BJB4_9CAEN</name>
<feature type="signal peptide" evidence="3">
    <location>
        <begin position="1"/>
        <end position="18"/>
    </location>
</feature>
<keyword evidence="5" id="KW-1185">Reference proteome</keyword>
<comment type="caution">
    <text evidence="4">The sequence shown here is derived from an EMBL/GenBank/DDBJ whole genome shotgun (WGS) entry which is preliminary data.</text>
</comment>
<dbReference type="EMBL" id="JBAMIC010000007">
    <property type="protein sequence ID" value="KAK7106512.1"/>
    <property type="molecule type" value="Genomic_DNA"/>
</dbReference>
<keyword evidence="2" id="KW-1133">Transmembrane helix</keyword>
<evidence type="ECO:0000256" key="3">
    <source>
        <dbReference type="SAM" id="SignalP"/>
    </source>
</evidence>
<feature type="transmembrane region" description="Helical" evidence="2">
    <location>
        <begin position="307"/>
        <end position="332"/>
    </location>
</feature>
<proteinExistence type="predicted"/>
<evidence type="ECO:0000256" key="1">
    <source>
        <dbReference type="SAM" id="MobiDB-lite"/>
    </source>
</evidence>
<feature type="region of interest" description="Disordered" evidence="1">
    <location>
        <begin position="375"/>
        <end position="401"/>
    </location>
</feature>
<evidence type="ECO:0000313" key="5">
    <source>
        <dbReference type="Proteomes" id="UP001374579"/>
    </source>
</evidence>
<keyword evidence="2" id="KW-0472">Membrane</keyword>
<dbReference type="Proteomes" id="UP001374579">
    <property type="component" value="Unassembled WGS sequence"/>
</dbReference>
<organism evidence="4 5">
    <name type="scientific">Littorina saxatilis</name>
    <dbReference type="NCBI Taxonomy" id="31220"/>
    <lineage>
        <taxon>Eukaryota</taxon>
        <taxon>Metazoa</taxon>
        <taxon>Spiralia</taxon>
        <taxon>Lophotrochozoa</taxon>
        <taxon>Mollusca</taxon>
        <taxon>Gastropoda</taxon>
        <taxon>Caenogastropoda</taxon>
        <taxon>Littorinimorpha</taxon>
        <taxon>Littorinoidea</taxon>
        <taxon>Littorinidae</taxon>
        <taxon>Littorina</taxon>
    </lineage>
</organism>
<keyword evidence="2" id="KW-0812">Transmembrane</keyword>
<evidence type="ECO:0000313" key="4">
    <source>
        <dbReference type="EMBL" id="KAK7106512.1"/>
    </source>
</evidence>
<dbReference type="AlphaFoldDB" id="A0AAN9BJB4"/>
<keyword evidence="3" id="KW-0732">Signal</keyword>
<evidence type="ECO:0008006" key="6">
    <source>
        <dbReference type="Google" id="ProtNLM"/>
    </source>
</evidence>
<accession>A0AAN9BJB4</accession>
<reference evidence="4 5" key="1">
    <citation type="submission" date="2024-02" db="EMBL/GenBank/DDBJ databases">
        <title>Chromosome-scale genome assembly of the rough periwinkle Littorina saxatilis.</title>
        <authorList>
            <person name="De Jode A."/>
            <person name="Faria R."/>
            <person name="Formenti G."/>
            <person name="Sims Y."/>
            <person name="Smith T.P."/>
            <person name="Tracey A."/>
            <person name="Wood J.M.D."/>
            <person name="Zagrodzka Z.B."/>
            <person name="Johannesson K."/>
            <person name="Butlin R.K."/>
            <person name="Leder E.H."/>
        </authorList>
    </citation>
    <scope>NUCLEOTIDE SEQUENCE [LARGE SCALE GENOMIC DNA]</scope>
    <source>
        <strain evidence="4">Snail1</strain>
        <tissue evidence="4">Muscle</tissue>
    </source>
</reference>
<sequence>MKLMCLLLLLSFCAQSSAQITPITDCPEYVPEDKNLSCQCLSPSNLTEAANLTWPDNSDTAYLLVDNVQREKNGSQFTCQLETDGFNSSIQYTLRVAYGPSNEHVHIQMAHTKNPANEMPTFQLTCLAMGVYPVPCYAWSDITCDNGNAGDTCTFTPGPDENSVQPTCFAERRIAGVKNKIAQSDSALFWLSRPPRANTTKTMRTAVGKSISFLVKSYPAPDNFTFIHLHHETSTDGSTVSSSWFSASCTQDNAEQLMVMCFITPRAIPEQRLGYYRVVISNDFGSVEVMLLIDTEAKPKKMNFGGLTFGALTFLGVMVLVLIAVVVIVMLLKKRRPVNRSNRHRRQPYYFDRLCSPIPSCTAVSECESQSAVETDPALSRDAGEQVELQQGEAAMYQPRA</sequence>
<gene>
    <name evidence="4" type="ORF">V1264_017761</name>
</gene>
<feature type="chain" id="PRO_5042949582" description="Ig-like domain-containing protein" evidence="3">
    <location>
        <begin position="19"/>
        <end position="401"/>
    </location>
</feature>